<feature type="domain" description="Tetrahydrofolate dehydrogenase/cyclohydrolase NAD(P)-binding" evidence="1">
    <location>
        <begin position="1"/>
        <end position="40"/>
    </location>
</feature>
<dbReference type="Gene3D" id="3.40.50.720">
    <property type="entry name" value="NAD(P)-binding Rossmann-like Domain"/>
    <property type="match status" value="1"/>
</dbReference>
<evidence type="ECO:0000259" key="1">
    <source>
        <dbReference type="Pfam" id="PF02882"/>
    </source>
</evidence>
<dbReference type="Pfam" id="PF02882">
    <property type="entry name" value="THF_DHG_CYH_C"/>
    <property type="match status" value="1"/>
</dbReference>
<protein>
    <recommendedName>
        <fullName evidence="1">Tetrahydrofolate dehydrogenase/cyclohydrolase NAD(P)-binding domain-containing protein</fullName>
    </recommendedName>
</protein>
<evidence type="ECO:0000313" key="2">
    <source>
        <dbReference type="EMBL" id="GAI23209.1"/>
    </source>
</evidence>
<dbReference type="InterPro" id="IPR020631">
    <property type="entry name" value="THF_DH/CycHdrlase_NAD-bd_dom"/>
</dbReference>
<dbReference type="GO" id="GO:0004488">
    <property type="term" value="F:methylenetetrahydrofolate dehydrogenase (NADP+) activity"/>
    <property type="evidence" value="ECO:0007669"/>
    <property type="project" value="InterPro"/>
</dbReference>
<accession>X1NX20</accession>
<dbReference type="SUPFAM" id="SSF51735">
    <property type="entry name" value="NAD(P)-binding Rossmann-fold domains"/>
    <property type="match status" value="1"/>
</dbReference>
<dbReference type="EMBL" id="BARV01020069">
    <property type="protein sequence ID" value="GAI23209.1"/>
    <property type="molecule type" value="Genomic_DNA"/>
</dbReference>
<comment type="caution">
    <text evidence="2">The sequence shown here is derived from an EMBL/GenBank/DDBJ whole genome shotgun (WGS) entry which is preliminary data.</text>
</comment>
<proteinExistence type="predicted"/>
<dbReference type="Gene3D" id="3.40.50.10860">
    <property type="entry name" value="Leucine Dehydrogenase, chain A, domain 1"/>
    <property type="match status" value="1"/>
</dbReference>
<gene>
    <name evidence="2" type="ORF">S06H3_33601</name>
</gene>
<dbReference type="InterPro" id="IPR036291">
    <property type="entry name" value="NAD(P)-bd_dom_sf"/>
</dbReference>
<organism evidence="2">
    <name type="scientific">marine sediment metagenome</name>
    <dbReference type="NCBI Taxonomy" id="412755"/>
    <lineage>
        <taxon>unclassified sequences</taxon>
        <taxon>metagenomes</taxon>
        <taxon>ecological metagenomes</taxon>
    </lineage>
</organism>
<sequence>GDVAYNEVLDKVSAITPVPGGVGPITNVMLMQNTLKAAEKLVVSE</sequence>
<name>X1NX20_9ZZZZ</name>
<feature type="non-terminal residue" evidence="2">
    <location>
        <position position="1"/>
    </location>
</feature>
<dbReference type="AlphaFoldDB" id="X1NX20"/>
<reference evidence="2" key="1">
    <citation type="journal article" date="2014" name="Front. Microbiol.">
        <title>High frequency of phylogenetically diverse reductive dehalogenase-homologous genes in deep subseafloor sedimentary metagenomes.</title>
        <authorList>
            <person name="Kawai M."/>
            <person name="Futagami T."/>
            <person name="Toyoda A."/>
            <person name="Takaki Y."/>
            <person name="Nishi S."/>
            <person name="Hori S."/>
            <person name="Arai W."/>
            <person name="Tsubouchi T."/>
            <person name="Morono Y."/>
            <person name="Uchiyama I."/>
            <person name="Ito T."/>
            <person name="Fujiyama A."/>
            <person name="Inagaki F."/>
            <person name="Takami H."/>
        </authorList>
    </citation>
    <scope>NUCLEOTIDE SEQUENCE</scope>
    <source>
        <strain evidence="2">Expedition CK06-06</strain>
    </source>
</reference>